<sequence length="46" mass="5338">MIFPDMLRYAPIFKINKSKAKTNFTTIRRAMEAHARIASKNKDLKA</sequence>
<gene>
    <name evidence="1" type="ORF">PFFCH_04912</name>
</gene>
<dbReference type="Proteomes" id="UP000030656">
    <property type="component" value="Unassembled WGS sequence"/>
</dbReference>
<name>A0A024VFX8_PLAFA</name>
<dbReference type="AlphaFoldDB" id="A0A024VFX8"/>
<evidence type="ECO:0000313" key="1">
    <source>
        <dbReference type="EMBL" id="ETW27629.1"/>
    </source>
</evidence>
<reference evidence="1 2" key="1">
    <citation type="submission" date="2013-02" db="EMBL/GenBank/DDBJ databases">
        <title>The Genome Annotation of Plasmodium falciparum FCH/4.</title>
        <authorList>
            <consortium name="The Broad Institute Genome Sequencing Platform"/>
            <consortium name="The Broad Institute Genome Sequencing Center for Infectious Disease"/>
            <person name="Neafsey D."/>
            <person name="Hoffman S."/>
            <person name="Volkman S."/>
            <person name="Rosenthal P."/>
            <person name="Walker B."/>
            <person name="Young S.K."/>
            <person name="Zeng Q."/>
            <person name="Gargeya S."/>
            <person name="Fitzgerald M."/>
            <person name="Haas B."/>
            <person name="Abouelleil A."/>
            <person name="Allen A.W."/>
            <person name="Alvarado L."/>
            <person name="Arachchi H.M."/>
            <person name="Berlin A.M."/>
            <person name="Chapman S.B."/>
            <person name="Gainer-Dewar J."/>
            <person name="Goldberg J."/>
            <person name="Griggs A."/>
            <person name="Gujja S."/>
            <person name="Hansen M."/>
            <person name="Howarth C."/>
            <person name="Imamovic A."/>
            <person name="Ireland A."/>
            <person name="Larimer J."/>
            <person name="McCowan C."/>
            <person name="Murphy C."/>
            <person name="Pearson M."/>
            <person name="Poon T.W."/>
            <person name="Priest M."/>
            <person name="Roberts A."/>
            <person name="Saif S."/>
            <person name="Shea T."/>
            <person name="Sisk P."/>
            <person name="Sykes S."/>
            <person name="Wortman J."/>
            <person name="Nusbaum C."/>
            <person name="Birren B."/>
        </authorList>
    </citation>
    <scope>NUCLEOTIDE SEQUENCE [LARGE SCALE GENOMIC DNA]</scope>
    <source>
        <strain evidence="1 2">FCH/4</strain>
    </source>
</reference>
<accession>A0A024VFX8</accession>
<evidence type="ECO:0000313" key="2">
    <source>
        <dbReference type="Proteomes" id="UP000030656"/>
    </source>
</evidence>
<organism evidence="1 2">
    <name type="scientific">Plasmodium falciparum FCH/4</name>
    <dbReference type="NCBI Taxonomy" id="1036724"/>
    <lineage>
        <taxon>Eukaryota</taxon>
        <taxon>Sar</taxon>
        <taxon>Alveolata</taxon>
        <taxon>Apicomplexa</taxon>
        <taxon>Aconoidasida</taxon>
        <taxon>Haemosporida</taxon>
        <taxon>Plasmodiidae</taxon>
        <taxon>Plasmodium</taxon>
        <taxon>Plasmodium (Laverania)</taxon>
    </lineage>
</organism>
<dbReference type="EMBL" id="KI928064">
    <property type="protein sequence ID" value="ETW27629.1"/>
    <property type="molecule type" value="Genomic_DNA"/>
</dbReference>
<proteinExistence type="predicted"/>
<protein>
    <submittedName>
        <fullName evidence="1">Uncharacterized protein</fullName>
    </submittedName>
</protein>
<dbReference type="OrthoDB" id="6425924at2759"/>
<reference evidence="1 2" key="2">
    <citation type="submission" date="2013-02" db="EMBL/GenBank/DDBJ databases">
        <title>The Genome Sequence of Plasmodium falciparum FCH/4.</title>
        <authorList>
            <consortium name="The Broad Institute Genome Sequencing Platform"/>
            <consortium name="The Broad Institute Genome Sequencing Center for Infectious Disease"/>
            <person name="Neafsey D."/>
            <person name="Cheeseman I."/>
            <person name="Volkman S."/>
            <person name="Adams J."/>
            <person name="Walker B."/>
            <person name="Young S.K."/>
            <person name="Zeng Q."/>
            <person name="Gargeya S."/>
            <person name="Fitzgerald M."/>
            <person name="Haas B."/>
            <person name="Abouelleil A."/>
            <person name="Alvarado L."/>
            <person name="Arachchi H.M."/>
            <person name="Berlin A.M."/>
            <person name="Chapman S.B."/>
            <person name="Dewar J."/>
            <person name="Goldberg J."/>
            <person name="Griggs A."/>
            <person name="Gujja S."/>
            <person name="Hansen M."/>
            <person name="Howarth C."/>
            <person name="Imamovic A."/>
            <person name="Larimer J."/>
            <person name="McCowan C."/>
            <person name="Murphy C."/>
            <person name="Neiman D."/>
            <person name="Pearson M."/>
            <person name="Priest M."/>
            <person name="Roberts A."/>
            <person name="Saif S."/>
            <person name="Shea T."/>
            <person name="Sisk P."/>
            <person name="Sykes S."/>
            <person name="Wortman J."/>
            <person name="Nusbaum C."/>
            <person name="Birren B."/>
        </authorList>
    </citation>
    <scope>NUCLEOTIDE SEQUENCE [LARGE SCALE GENOMIC DNA]</scope>
    <source>
        <strain evidence="1 2">FCH/4</strain>
    </source>
</reference>